<keyword evidence="1" id="KW-0393">Immunoglobulin domain</keyword>
<dbReference type="InterPro" id="IPR007110">
    <property type="entry name" value="Ig-like_dom"/>
</dbReference>
<feature type="domain" description="Ig-like" evidence="2">
    <location>
        <begin position="115"/>
        <end position="188"/>
    </location>
</feature>
<feature type="non-terminal residue" evidence="3">
    <location>
        <position position="197"/>
    </location>
</feature>
<reference evidence="3 4" key="1">
    <citation type="journal article" date="2024" name="BMC Genomics">
        <title>Genome assembly of redclaw crayfish (Cherax quadricarinatus) provides insights into its immune adaptation and hypoxia tolerance.</title>
        <authorList>
            <person name="Liu Z."/>
            <person name="Zheng J."/>
            <person name="Li H."/>
            <person name="Fang K."/>
            <person name="Wang S."/>
            <person name="He J."/>
            <person name="Zhou D."/>
            <person name="Weng S."/>
            <person name="Chi M."/>
            <person name="Gu Z."/>
            <person name="He J."/>
            <person name="Li F."/>
            <person name="Wang M."/>
        </authorList>
    </citation>
    <scope>NUCLEOTIDE SEQUENCE [LARGE SCALE GENOMIC DNA]</scope>
    <source>
        <strain evidence="3">ZL_2023a</strain>
    </source>
</reference>
<protein>
    <recommendedName>
        <fullName evidence="2">Ig-like domain-containing protein</fullName>
    </recommendedName>
</protein>
<dbReference type="PANTHER" id="PTHR10075:SF103">
    <property type="entry name" value="ROUNDABOUT HOMOLOG 4"/>
    <property type="match status" value="1"/>
</dbReference>
<dbReference type="Pfam" id="PF07679">
    <property type="entry name" value="I-set"/>
    <property type="match status" value="1"/>
</dbReference>
<dbReference type="InterPro" id="IPR003598">
    <property type="entry name" value="Ig_sub2"/>
</dbReference>
<dbReference type="PROSITE" id="PS50835">
    <property type="entry name" value="IG_LIKE"/>
    <property type="match status" value="2"/>
</dbReference>
<evidence type="ECO:0000313" key="3">
    <source>
        <dbReference type="EMBL" id="KAK8739462.1"/>
    </source>
</evidence>
<organism evidence="3 4">
    <name type="scientific">Cherax quadricarinatus</name>
    <name type="common">Australian red claw crayfish</name>
    <dbReference type="NCBI Taxonomy" id="27406"/>
    <lineage>
        <taxon>Eukaryota</taxon>
        <taxon>Metazoa</taxon>
        <taxon>Ecdysozoa</taxon>
        <taxon>Arthropoda</taxon>
        <taxon>Crustacea</taxon>
        <taxon>Multicrustacea</taxon>
        <taxon>Malacostraca</taxon>
        <taxon>Eumalacostraca</taxon>
        <taxon>Eucarida</taxon>
        <taxon>Decapoda</taxon>
        <taxon>Pleocyemata</taxon>
        <taxon>Astacidea</taxon>
        <taxon>Parastacoidea</taxon>
        <taxon>Parastacidae</taxon>
        <taxon>Cherax</taxon>
    </lineage>
</organism>
<dbReference type="SMART" id="SM00409">
    <property type="entry name" value="IG"/>
    <property type="match status" value="2"/>
</dbReference>
<dbReference type="Pfam" id="PF13927">
    <property type="entry name" value="Ig_3"/>
    <property type="match status" value="1"/>
</dbReference>
<dbReference type="Gene3D" id="2.60.40.10">
    <property type="entry name" value="Immunoglobulins"/>
    <property type="match status" value="2"/>
</dbReference>
<dbReference type="SUPFAM" id="SSF48726">
    <property type="entry name" value="Immunoglobulin"/>
    <property type="match status" value="2"/>
</dbReference>
<sequence>PVIKEHPSSVVARRNDPVTLNCAAAGAARISWFRDGQEVVTSTQNPRSHRVLLPTGSLFFLRVTATRKDSDTGTYWCVASNSYGATRSHNATLTVATLAYVFQSQGEPTMKTHVGDTFCLPCRPPKGTPRPELTWLRDGHQVTNTSRVSVSQAGDLVINKVIQEDSATYVCRVRNVVGIRESTPTQLTVMTVPWFEE</sequence>
<feature type="domain" description="Ig-like" evidence="2">
    <location>
        <begin position="1"/>
        <end position="94"/>
    </location>
</feature>
<dbReference type="InterPro" id="IPR013098">
    <property type="entry name" value="Ig_I-set"/>
</dbReference>
<dbReference type="Proteomes" id="UP001445076">
    <property type="component" value="Unassembled WGS sequence"/>
</dbReference>
<feature type="non-terminal residue" evidence="3">
    <location>
        <position position="1"/>
    </location>
</feature>
<comment type="caution">
    <text evidence="3">The sequence shown here is derived from an EMBL/GenBank/DDBJ whole genome shotgun (WGS) entry which is preliminary data.</text>
</comment>
<dbReference type="GO" id="GO:0030424">
    <property type="term" value="C:axon"/>
    <property type="evidence" value="ECO:0007669"/>
    <property type="project" value="TreeGrafter"/>
</dbReference>
<dbReference type="GO" id="GO:0005886">
    <property type="term" value="C:plasma membrane"/>
    <property type="evidence" value="ECO:0007669"/>
    <property type="project" value="TreeGrafter"/>
</dbReference>
<dbReference type="InterPro" id="IPR003599">
    <property type="entry name" value="Ig_sub"/>
</dbReference>
<keyword evidence="4" id="KW-1185">Reference proteome</keyword>
<name>A0AAW0X6A7_CHEQU</name>
<dbReference type="InterPro" id="IPR013783">
    <property type="entry name" value="Ig-like_fold"/>
</dbReference>
<proteinExistence type="predicted"/>
<dbReference type="GO" id="GO:0098632">
    <property type="term" value="F:cell-cell adhesion mediator activity"/>
    <property type="evidence" value="ECO:0007669"/>
    <property type="project" value="TreeGrafter"/>
</dbReference>
<dbReference type="SMART" id="SM00408">
    <property type="entry name" value="IGc2"/>
    <property type="match status" value="2"/>
</dbReference>
<evidence type="ECO:0000313" key="4">
    <source>
        <dbReference type="Proteomes" id="UP001445076"/>
    </source>
</evidence>
<dbReference type="GO" id="GO:0007411">
    <property type="term" value="P:axon guidance"/>
    <property type="evidence" value="ECO:0007669"/>
    <property type="project" value="TreeGrafter"/>
</dbReference>
<dbReference type="GO" id="GO:0007156">
    <property type="term" value="P:homophilic cell adhesion via plasma membrane adhesion molecules"/>
    <property type="evidence" value="ECO:0007669"/>
    <property type="project" value="TreeGrafter"/>
</dbReference>
<dbReference type="GO" id="GO:0070593">
    <property type="term" value="P:dendrite self-avoidance"/>
    <property type="evidence" value="ECO:0007669"/>
    <property type="project" value="TreeGrafter"/>
</dbReference>
<dbReference type="InterPro" id="IPR036179">
    <property type="entry name" value="Ig-like_dom_sf"/>
</dbReference>
<dbReference type="EMBL" id="JARKIK010000036">
    <property type="protein sequence ID" value="KAK8739462.1"/>
    <property type="molecule type" value="Genomic_DNA"/>
</dbReference>
<dbReference type="AlphaFoldDB" id="A0AAW0X6A7"/>
<accession>A0AAW0X6A7</accession>
<evidence type="ECO:0000259" key="2">
    <source>
        <dbReference type="PROSITE" id="PS50835"/>
    </source>
</evidence>
<evidence type="ECO:0000256" key="1">
    <source>
        <dbReference type="ARBA" id="ARBA00023319"/>
    </source>
</evidence>
<dbReference type="PANTHER" id="PTHR10075">
    <property type="entry name" value="BASIGIN RELATED"/>
    <property type="match status" value="1"/>
</dbReference>
<gene>
    <name evidence="3" type="ORF">OTU49_003331</name>
</gene>